<reference evidence="4 5" key="1">
    <citation type="journal article" date="2023" name="BMC Biotechnol.">
        <title>Vitis rotundifolia cv Carlos genome sequencing.</title>
        <authorList>
            <person name="Huff M."/>
            <person name="Hulse-Kemp A."/>
            <person name="Scheffler B."/>
            <person name="Youngblood R."/>
            <person name="Simpson S."/>
            <person name="Babiker E."/>
            <person name="Staton M."/>
        </authorList>
    </citation>
    <scope>NUCLEOTIDE SEQUENCE [LARGE SCALE GENOMIC DNA]</scope>
    <source>
        <tissue evidence="4">Leaf</tissue>
    </source>
</reference>
<dbReference type="AlphaFoldDB" id="A0AA39E0W7"/>
<comment type="caution">
    <text evidence="4">The sequence shown here is derived from an EMBL/GenBank/DDBJ whole genome shotgun (WGS) entry which is preliminary data.</text>
</comment>
<organism evidence="4 5">
    <name type="scientific">Vitis rotundifolia</name>
    <name type="common">Muscadine grape</name>
    <dbReference type="NCBI Taxonomy" id="103349"/>
    <lineage>
        <taxon>Eukaryota</taxon>
        <taxon>Viridiplantae</taxon>
        <taxon>Streptophyta</taxon>
        <taxon>Embryophyta</taxon>
        <taxon>Tracheophyta</taxon>
        <taxon>Spermatophyta</taxon>
        <taxon>Magnoliopsida</taxon>
        <taxon>eudicotyledons</taxon>
        <taxon>Gunneridae</taxon>
        <taxon>Pentapetalae</taxon>
        <taxon>rosids</taxon>
        <taxon>Vitales</taxon>
        <taxon>Vitaceae</taxon>
        <taxon>Viteae</taxon>
        <taxon>Vitis</taxon>
    </lineage>
</organism>
<proteinExistence type="predicted"/>
<dbReference type="InterPro" id="IPR027417">
    <property type="entry name" value="P-loop_NTPase"/>
</dbReference>
<dbReference type="PROSITE" id="PS51722">
    <property type="entry name" value="G_TR_2"/>
    <property type="match status" value="1"/>
</dbReference>
<accession>A0AA39E0W7</accession>
<dbReference type="PRINTS" id="PR00315">
    <property type="entry name" value="ELONGATNFCT"/>
</dbReference>
<sequence length="121" mass="13787">MGKGKVHVNIVVIDHVDHGKLTITGNLIYKLGGIDKRVIEQFEKEVIEMNQRSFKYAWVLDKLKAEREHGITIDIALWKFGTTKYYYIVIDAHGHWDFIKNVVTSTSQASCLVLIINSTIG</sequence>
<dbReference type="PANTHER" id="PTHR23115">
    <property type="entry name" value="TRANSLATION FACTOR"/>
    <property type="match status" value="1"/>
</dbReference>
<keyword evidence="1" id="KW-0547">Nucleotide-binding</keyword>
<dbReference type="GO" id="GO:0005525">
    <property type="term" value="F:GTP binding"/>
    <property type="evidence" value="ECO:0007669"/>
    <property type="project" value="UniProtKB-KW"/>
</dbReference>
<evidence type="ECO:0000313" key="5">
    <source>
        <dbReference type="Proteomes" id="UP001168098"/>
    </source>
</evidence>
<gene>
    <name evidence="4" type="ORF">PVL29_004823</name>
</gene>
<dbReference type="Proteomes" id="UP001168098">
    <property type="component" value="Unassembled WGS sequence"/>
</dbReference>
<evidence type="ECO:0000259" key="3">
    <source>
        <dbReference type="PROSITE" id="PS51722"/>
    </source>
</evidence>
<dbReference type="EMBL" id="JARBHA010000004">
    <property type="protein sequence ID" value="KAJ9703194.1"/>
    <property type="molecule type" value="Genomic_DNA"/>
</dbReference>
<evidence type="ECO:0000313" key="4">
    <source>
        <dbReference type="EMBL" id="KAJ9703194.1"/>
    </source>
</evidence>
<dbReference type="FunFam" id="3.40.50.300:FF:001857">
    <property type="entry name" value="Elongation factor 1-alpha"/>
    <property type="match status" value="1"/>
</dbReference>
<keyword evidence="2" id="KW-0342">GTP-binding</keyword>
<dbReference type="GO" id="GO:0003924">
    <property type="term" value="F:GTPase activity"/>
    <property type="evidence" value="ECO:0007669"/>
    <property type="project" value="InterPro"/>
</dbReference>
<protein>
    <recommendedName>
        <fullName evidence="3">Tr-type G domain-containing protein</fullName>
    </recommendedName>
</protein>
<keyword evidence="5" id="KW-1185">Reference proteome</keyword>
<dbReference type="Gene3D" id="3.40.50.300">
    <property type="entry name" value="P-loop containing nucleotide triphosphate hydrolases"/>
    <property type="match status" value="1"/>
</dbReference>
<feature type="domain" description="Tr-type G" evidence="3">
    <location>
        <begin position="5"/>
        <end position="121"/>
    </location>
</feature>
<name>A0AA39E0W7_VITRO</name>
<dbReference type="SUPFAM" id="SSF52540">
    <property type="entry name" value="P-loop containing nucleoside triphosphate hydrolases"/>
    <property type="match status" value="1"/>
</dbReference>
<dbReference type="Pfam" id="PF00009">
    <property type="entry name" value="GTP_EFTU"/>
    <property type="match status" value="1"/>
</dbReference>
<dbReference type="InterPro" id="IPR000795">
    <property type="entry name" value="T_Tr_GTP-bd_dom"/>
</dbReference>
<evidence type="ECO:0000256" key="1">
    <source>
        <dbReference type="ARBA" id="ARBA00022741"/>
    </source>
</evidence>
<dbReference type="InterPro" id="IPR050100">
    <property type="entry name" value="TRAFAC_GTPase_members"/>
</dbReference>
<evidence type="ECO:0000256" key="2">
    <source>
        <dbReference type="ARBA" id="ARBA00023134"/>
    </source>
</evidence>